<dbReference type="GO" id="GO:0042773">
    <property type="term" value="P:ATP synthesis coupled electron transport"/>
    <property type="evidence" value="ECO:0007669"/>
    <property type="project" value="InterPro"/>
</dbReference>
<evidence type="ECO:0000313" key="8">
    <source>
        <dbReference type="EMBL" id="ABL78476.1"/>
    </source>
</evidence>
<dbReference type="PANTHER" id="PTHR42682:SF4">
    <property type="entry name" value="NADH-UBIQUINONE_PLASTOQUINONE"/>
    <property type="match status" value="1"/>
</dbReference>
<accession>A1RZ46</accession>
<evidence type="ECO:0000256" key="2">
    <source>
        <dbReference type="ARBA" id="ARBA00022475"/>
    </source>
</evidence>
<comment type="subcellular location">
    <subcellularLocation>
        <location evidence="1">Cell membrane</location>
        <topology evidence="1">Multi-pass membrane protein</topology>
    </subcellularLocation>
</comment>
<dbReference type="HOGENOM" id="CLU_007100_9_5_2"/>
<sequence length="430" mass="44556">MEKEIVTLVFAGSLAILSSGFLPGKASRYASTALSSAVMLALLYISLGNPGLAGYVGFVSSVIGLAAVISGLDLVEESKPLHDALVTVLTASLPLLLLLGDLLRLFVAWETISVCILALTAFHRDRESAEAAVKYIMLCGVASLLALAGIALSYLETGSLSVESFAKASLAAKMLVVVGFGAEAAVFPLHFWLPDAHMVAPSTASAVLSGITIEAAGLLVYRLVGSEPILLRLLSVLAVAGALLGNFSAYRQVDVKRLLAYSSVANVGYIFLGLTSGNATARTAAYLHVAGHGFLKAALFILSGVLLADFGSRRLDKLQGSLSGSKVLKAVLVVAALGLTGAPLALTFWSELYIIVGVAQSSLLLALLALTAVIASFGYYFNLVYALCVGEGSRPSGKPRLAAELSIVGLVALSASLLVLYGWIAGYFAL</sequence>
<keyword evidence="5 8" id="KW-0560">Oxidoreductase</keyword>
<dbReference type="EC" id="1.6.99.5" evidence="8"/>
<feature type="domain" description="NADH:quinone oxidoreductase/Mrp antiporter transmembrane" evidence="7">
    <location>
        <begin position="101"/>
        <end position="373"/>
    </location>
</feature>
<dbReference type="KEGG" id="tpe:Tpen_1077"/>
<dbReference type="Pfam" id="PF00361">
    <property type="entry name" value="Proton_antipo_M"/>
    <property type="match status" value="1"/>
</dbReference>
<organism evidence="8 9">
    <name type="scientific">Thermofilum pendens (strain DSM 2475 / Hrk 5)</name>
    <dbReference type="NCBI Taxonomy" id="368408"/>
    <lineage>
        <taxon>Archaea</taxon>
        <taxon>Thermoproteota</taxon>
        <taxon>Thermoprotei</taxon>
        <taxon>Thermofilales</taxon>
        <taxon>Thermofilaceae</taxon>
        <taxon>Thermofilum</taxon>
    </lineage>
</organism>
<evidence type="ECO:0000313" key="9">
    <source>
        <dbReference type="Proteomes" id="UP000000641"/>
    </source>
</evidence>
<reference evidence="9" key="1">
    <citation type="journal article" date="2008" name="J. Bacteriol.">
        <title>Genome sequence of Thermofilum pendens reveals an exceptional loss of biosynthetic pathways without genome reduction.</title>
        <authorList>
            <person name="Anderson I."/>
            <person name="Rodriguez J."/>
            <person name="Susanti D."/>
            <person name="Porat I."/>
            <person name="Reich C."/>
            <person name="Ulrich L.E."/>
            <person name="Elkins J.G."/>
            <person name="Mavromatis K."/>
            <person name="Lykidis A."/>
            <person name="Kim E."/>
            <person name="Thompson L.S."/>
            <person name="Nolan M."/>
            <person name="Land M."/>
            <person name="Copeland A."/>
            <person name="Lapidus A."/>
            <person name="Lucas S."/>
            <person name="Detter C."/>
            <person name="Zhulin I.B."/>
            <person name="Olsen G.J."/>
            <person name="Whitman W."/>
            <person name="Mukhopadhyay B."/>
            <person name="Bristow J."/>
            <person name="Kyrpides N."/>
        </authorList>
    </citation>
    <scope>NUCLEOTIDE SEQUENCE [LARGE SCALE GENOMIC DNA]</scope>
    <source>
        <strain evidence="9">DSM 2475 / Hrk 5</strain>
    </source>
</reference>
<evidence type="ECO:0000256" key="1">
    <source>
        <dbReference type="ARBA" id="ARBA00004651"/>
    </source>
</evidence>
<dbReference type="GeneID" id="4601689"/>
<gene>
    <name evidence="8" type="ordered locus">Tpen_1077</name>
</gene>
<dbReference type="OrthoDB" id="19089at2157"/>
<dbReference type="InterPro" id="IPR003918">
    <property type="entry name" value="NADH_UbQ_OxRdtase"/>
</dbReference>
<dbReference type="AlphaFoldDB" id="A1RZ46"/>
<dbReference type="EnsemblBacteria" id="ABL78476">
    <property type="protein sequence ID" value="ABL78476"/>
    <property type="gene ID" value="Tpen_1077"/>
</dbReference>
<keyword evidence="6" id="KW-0472">Membrane</keyword>
<proteinExistence type="predicted"/>
<dbReference type="EMBL" id="CP000505">
    <property type="protein sequence ID" value="ABL78476.1"/>
    <property type="molecule type" value="Genomic_DNA"/>
</dbReference>
<evidence type="ECO:0000256" key="4">
    <source>
        <dbReference type="ARBA" id="ARBA00022989"/>
    </source>
</evidence>
<keyword evidence="4" id="KW-1133">Transmembrane helix</keyword>
<evidence type="ECO:0000256" key="3">
    <source>
        <dbReference type="ARBA" id="ARBA00022692"/>
    </source>
</evidence>
<dbReference type="PRINTS" id="PR01437">
    <property type="entry name" value="NUOXDRDTASE4"/>
</dbReference>
<dbReference type="InterPro" id="IPR001750">
    <property type="entry name" value="ND/Mrp_TM"/>
</dbReference>
<dbReference type="GO" id="GO:0005886">
    <property type="term" value="C:plasma membrane"/>
    <property type="evidence" value="ECO:0007669"/>
    <property type="project" value="UniProtKB-SubCell"/>
</dbReference>
<keyword evidence="2" id="KW-1003">Cell membrane</keyword>
<dbReference type="RefSeq" id="WP_011752741.1">
    <property type="nucleotide sequence ID" value="NC_008698.1"/>
</dbReference>
<dbReference type="InterPro" id="IPR052175">
    <property type="entry name" value="ComplexI-like_HydComp"/>
</dbReference>
<protein>
    <submittedName>
        <fullName evidence="8">NADH dehydrogenase (Quinone)</fullName>
        <ecNumber evidence="8">1.6.99.5</ecNumber>
    </submittedName>
</protein>
<dbReference type="GO" id="GO:0008137">
    <property type="term" value="F:NADH dehydrogenase (ubiquinone) activity"/>
    <property type="evidence" value="ECO:0007669"/>
    <property type="project" value="InterPro"/>
</dbReference>
<dbReference type="eggNOG" id="arCOG01537">
    <property type="taxonomic scope" value="Archaea"/>
</dbReference>
<name>A1RZ46_THEPD</name>
<evidence type="ECO:0000259" key="7">
    <source>
        <dbReference type="Pfam" id="PF00361"/>
    </source>
</evidence>
<keyword evidence="9" id="KW-1185">Reference proteome</keyword>
<keyword evidence="3" id="KW-0812">Transmembrane</keyword>
<dbReference type="STRING" id="368408.Tpen_1077"/>
<dbReference type="GO" id="GO:0016491">
    <property type="term" value="F:oxidoreductase activity"/>
    <property type="evidence" value="ECO:0007669"/>
    <property type="project" value="UniProtKB-KW"/>
</dbReference>
<evidence type="ECO:0000256" key="6">
    <source>
        <dbReference type="ARBA" id="ARBA00023136"/>
    </source>
</evidence>
<dbReference type="Proteomes" id="UP000000641">
    <property type="component" value="Chromosome"/>
</dbReference>
<dbReference type="PANTHER" id="PTHR42682">
    <property type="entry name" value="HYDROGENASE-4 COMPONENT F"/>
    <property type="match status" value="1"/>
</dbReference>
<evidence type="ECO:0000256" key="5">
    <source>
        <dbReference type="ARBA" id="ARBA00023002"/>
    </source>
</evidence>